<dbReference type="InterPro" id="IPR024755">
    <property type="entry name" value="cpYpsA"/>
</dbReference>
<keyword evidence="2" id="KW-1185">Reference proteome</keyword>
<dbReference type="AlphaFoldDB" id="A0A9W4ST90"/>
<dbReference type="EMBL" id="CAMKVN010002693">
    <property type="protein sequence ID" value="CAI2182205.1"/>
    <property type="molecule type" value="Genomic_DNA"/>
</dbReference>
<gene>
    <name evidence="1" type="ORF">FWILDA_LOCUS10465</name>
</gene>
<dbReference type="Gene3D" id="3.40.50.450">
    <property type="match status" value="1"/>
</dbReference>
<accession>A0A9W4ST90</accession>
<dbReference type="OrthoDB" id="2379830at2759"/>
<evidence type="ECO:0000313" key="2">
    <source>
        <dbReference type="Proteomes" id="UP001153678"/>
    </source>
</evidence>
<evidence type="ECO:0000313" key="1">
    <source>
        <dbReference type="EMBL" id="CAI2182205.1"/>
    </source>
</evidence>
<sequence>MTETSKTNSFVLTIRSDGETGVDRAALEAVLDYNENATKNIPNIDNNAKKSSSSLFKVTGWCEKGRLADGEEIPSKYPLIETPTKGKFQKNEWNVRDSDGTLYLYSSGASKPDTGMEVTIEKVKEMNKPFQRIYLDKDIMTNASKLLGWMNDEKIKVLNVSGPSGSKGSEIYAKAYNFVTSFLKMYEKNLENNEAGLLS</sequence>
<dbReference type="Proteomes" id="UP001153678">
    <property type="component" value="Unassembled WGS sequence"/>
</dbReference>
<name>A0A9W4ST90_9GLOM</name>
<comment type="caution">
    <text evidence="1">The sequence shown here is derived from an EMBL/GenBank/DDBJ whole genome shotgun (WGS) entry which is preliminary data.</text>
</comment>
<dbReference type="Pfam" id="PF12694">
    <property type="entry name" value="cpYpsA"/>
    <property type="match status" value="1"/>
</dbReference>
<organism evidence="1 2">
    <name type="scientific">Funneliformis geosporum</name>
    <dbReference type="NCBI Taxonomy" id="1117311"/>
    <lineage>
        <taxon>Eukaryota</taxon>
        <taxon>Fungi</taxon>
        <taxon>Fungi incertae sedis</taxon>
        <taxon>Mucoromycota</taxon>
        <taxon>Glomeromycotina</taxon>
        <taxon>Glomeromycetes</taxon>
        <taxon>Glomerales</taxon>
        <taxon>Glomeraceae</taxon>
        <taxon>Funneliformis</taxon>
    </lineage>
</organism>
<reference evidence="1" key="1">
    <citation type="submission" date="2022-08" db="EMBL/GenBank/DDBJ databases">
        <authorList>
            <person name="Kallberg Y."/>
            <person name="Tangrot J."/>
            <person name="Rosling A."/>
        </authorList>
    </citation>
    <scope>NUCLEOTIDE SEQUENCE</scope>
    <source>
        <strain evidence="1">Wild A</strain>
    </source>
</reference>
<protein>
    <submittedName>
        <fullName evidence="1">20019_t:CDS:1</fullName>
    </submittedName>
</protein>
<proteinExistence type="predicted"/>